<dbReference type="RefSeq" id="WP_284724356.1">
    <property type="nucleotide sequence ID" value="NZ_FXTU01000004.1"/>
</dbReference>
<keyword evidence="2" id="KW-1185">Reference proteome</keyword>
<gene>
    <name evidence="1" type="ORF">SAMN06265361_10496</name>
</gene>
<evidence type="ECO:0000313" key="2">
    <source>
        <dbReference type="Proteomes" id="UP001157946"/>
    </source>
</evidence>
<organism evidence="1 2">
    <name type="scientific">Laceyella tengchongensis</name>
    <dbReference type="NCBI Taxonomy" id="574699"/>
    <lineage>
        <taxon>Bacteria</taxon>
        <taxon>Bacillati</taxon>
        <taxon>Bacillota</taxon>
        <taxon>Bacilli</taxon>
        <taxon>Bacillales</taxon>
        <taxon>Thermoactinomycetaceae</taxon>
        <taxon>Laceyella</taxon>
    </lineage>
</organism>
<comment type="caution">
    <text evidence="1">The sequence shown here is derived from an EMBL/GenBank/DDBJ whole genome shotgun (WGS) entry which is preliminary data.</text>
</comment>
<proteinExistence type="predicted"/>
<accession>A0AA45WPP9</accession>
<dbReference type="AlphaFoldDB" id="A0AA45WPP9"/>
<sequence length="158" mass="18854">MKSDHEANKDLFQYWLMEMEDRLDELIEKLPKELQLNYSPDSLLRLESWILENYATVGDILKDSEKTMLDSLARYVGEVYRRKLKGKWKLYLDEPDNVFYELPVIVVETESVPPICPLTEVTASVDRRRGNYIYNLFQKKMKQMNKKLNEEKTRLQGR</sequence>
<name>A0AA45WPP9_9BACL</name>
<reference evidence="1" key="1">
    <citation type="submission" date="2017-05" db="EMBL/GenBank/DDBJ databases">
        <authorList>
            <person name="Varghese N."/>
            <person name="Submissions S."/>
        </authorList>
    </citation>
    <scope>NUCLEOTIDE SEQUENCE</scope>
    <source>
        <strain evidence="1">DSM 45262</strain>
    </source>
</reference>
<protein>
    <submittedName>
        <fullName evidence="1">Uncharacterized protein</fullName>
    </submittedName>
</protein>
<evidence type="ECO:0000313" key="1">
    <source>
        <dbReference type="EMBL" id="SMP22686.1"/>
    </source>
</evidence>
<dbReference type="Proteomes" id="UP001157946">
    <property type="component" value="Unassembled WGS sequence"/>
</dbReference>
<dbReference type="EMBL" id="FXTU01000004">
    <property type="protein sequence ID" value="SMP22686.1"/>
    <property type="molecule type" value="Genomic_DNA"/>
</dbReference>